<feature type="chain" id="PRO_5036880227" evidence="1">
    <location>
        <begin position="17"/>
        <end position="110"/>
    </location>
</feature>
<keyword evidence="2" id="KW-1185">Reference proteome</keyword>
<reference evidence="3" key="1">
    <citation type="submission" date="2022-11" db="UniProtKB">
        <authorList>
            <consortium name="WormBaseParasite"/>
        </authorList>
    </citation>
    <scope>IDENTIFICATION</scope>
</reference>
<proteinExistence type="predicted"/>
<accession>A0A915KW58</accession>
<evidence type="ECO:0000256" key="1">
    <source>
        <dbReference type="SAM" id="SignalP"/>
    </source>
</evidence>
<dbReference type="AlphaFoldDB" id="A0A915KW58"/>
<sequence length="110" mass="12472">MRSFFFIFAISAIANGLDFVPDRPGLIPDLTKLESSRPFVWRQVDLSDQRKVRDLEHLVSLSLNDMQKANLDGAPYVNLVKIEQAIEEVVTGNNYAVVFSAKRGYVSWLL</sequence>
<evidence type="ECO:0000313" key="2">
    <source>
        <dbReference type="Proteomes" id="UP000887565"/>
    </source>
</evidence>
<evidence type="ECO:0000313" key="3">
    <source>
        <dbReference type="WBParaSite" id="nRc.2.0.1.t42383-RA"/>
    </source>
</evidence>
<dbReference type="Proteomes" id="UP000887565">
    <property type="component" value="Unplaced"/>
</dbReference>
<keyword evidence="1" id="KW-0732">Signal</keyword>
<feature type="signal peptide" evidence="1">
    <location>
        <begin position="1"/>
        <end position="16"/>
    </location>
</feature>
<protein>
    <submittedName>
        <fullName evidence="3">Uncharacterized protein</fullName>
    </submittedName>
</protein>
<organism evidence="2 3">
    <name type="scientific">Romanomermis culicivorax</name>
    <name type="common">Nematode worm</name>
    <dbReference type="NCBI Taxonomy" id="13658"/>
    <lineage>
        <taxon>Eukaryota</taxon>
        <taxon>Metazoa</taxon>
        <taxon>Ecdysozoa</taxon>
        <taxon>Nematoda</taxon>
        <taxon>Enoplea</taxon>
        <taxon>Dorylaimia</taxon>
        <taxon>Mermithida</taxon>
        <taxon>Mermithoidea</taxon>
        <taxon>Mermithidae</taxon>
        <taxon>Romanomermis</taxon>
    </lineage>
</organism>
<name>A0A915KW58_ROMCU</name>
<dbReference type="WBParaSite" id="nRc.2.0.1.t42383-RA">
    <property type="protein sequence ID" value="nRc.2.0.1.t42383-RA"/>
    <property type="gene ID" value="nRc.2.0.1.g42383"/>
</dbReference>